<keyword evidence="6 15" id="KW-1133">Transmembrane helix</keyword>
<organism evidence="17 18">
    <name type="scientific">Dethiosulfatarculus sandiegensis</name>
    <dbReference type="NCBI Taxonomy" id="1429043"/>
    <lineage>
        <taxon>Bacteria</taxon>
        <taxon>Pseudomonadati</taxon>
        <taxon>Thermodesulfobacteriota</taxon>
        <taxon>Desulfarculia</taxon>
        <taxon>Desulfarculales</taxon>
        <taxon>Desulfarculaceae</taxon>
        <taxon>Dethiosulfatarculus</taxon>
    </lineage>
</organism>
<evidence type="ECO:0000256" key="2">
    <source>
        <dbReference type="ARBA" id="ARBA00022448"/>
    </source>
</evidence>
<keyword evidence="16" id="KW-0732">Signal</keyword>
<comment type="caution">
    <text evidence="17">The sequence shown here is derived from an EMBL/GenBank/DDBJ whole genome shotgun (WGS) entry which is preliminary data.</text>
</comment>
<keyword evidence="4 13" id="KW-0812">Transmembrane</keyword>
<comment type="similarity">
    <text evidence="1 13">Belongs to the ATPase B chain family.</text>
</comment>
<dbReference type="RefSeq" id="WP_044346081.1">
    <property type="nucleotide sequence ID" value="NZ_AZAC01000001.1"/>
</dbReference>
<protein>
    <recommendedName>
        <fullName evidence="19">F-type ATPase subunit b</fullName>
    </recommendedName>
</protein>
<evidence type="ECO:0000256" key="10">
    <source>
        <dbReference type="ARBA" id="ARBA00025198"/>
    </source>
</evidence>
<evidence type="ECO:0000313" key="17">
    <source>
        <dbReference type="EMBL" id="KIX16035.1"/>
    </source>
</evidence>
<evidence type="ECO:0008006" key="19">
    <source>
        <dbReference type="Google" id="ProtNLM"/>
    </source>
</evidence>
<comment type="subcellular location">
    <subcellularLocation>
        <location evidence="12">Endomembrane system</location>
        <topology evidence="12">Single-pass membrane protein</topology>
    </subcellularLocation>
</comment>
<keyword evidence="3 13" id="KW-0138">CF(0)</keyword>
<evidence type="ECO:0000256" key="9">
    <source>
        <dbReference type="ARBA" id="ARBA00023310"/>
    </source>
</evidence>
<evidence type="ECO:0000256" key="5">
    <source>
        <dbReference type="ARBA" id="ARBA00022781"/>
    </source>
</evidence>
<feature type="signal peptide" evidence="16">
    <location>
        <begin position="1"/>
        <end position="25"/>
    </location>
</feature>
<evidence type="ECO:0000256" key="6">
    <source>
        <dbReference type="ARBA" id="ARBA00022989"/>
    </source>
</evidence>
<reference evidence="17 18" key="1">
    <citation type="submission" date="2013-11" db="EMBL/GenBank/DDBJ databases">
        <title>Metagenomic analysis of a methanogenic consortium involved in long chain n-alkane degradation.</title>
        <authorList>
            <person name="Davidova I.A."/>
            <person name="Callaghan A.V."/>
            <person name="Wawrik B."/>
            <person name="Pruitt S."/>
            <person name="Marks C."/>
            <person name="Duncan K.E."/>
            <person name="Suflita J.M."/>
        </authorList>
    </citation>
    <scope>NUCLEOTIDE SEQUENCE [LARGE SCALE GENOMIC DNA]</scope>
    <source>
        <strain evidence="17 18">SPR</strain>
    </source>
</reference>
<dbReference type="EMBL" id="AZAC01000001">
    <property type="protein sequence ID" value="KIX16035.1"/>
    <property type="molecule type" value="Genomic_DNA"/>
</dbReference>
<evidence type="ECO:0000313" key="18">
    <source>
        <dbReference type="Proteomes" id="UP000032233"/>
    </source>
</evidence>
<dbReference type="Pfam" id="PF00430">
    <property type="entry name" value="ATP-synt_B"/>
    <property type="match status" value="1"/>
</dbReference>
<evidence type="ECO:0000256" key="8">
    <source>
        <dbReference type="ARBA" id="ARBA00023136"/>
    </source>
</evidence>
<keyword evidence="7 13" id="KW-0406">Ion transport</keyword>
<evidence type="ECO:0000256" key="16">
    <source>
        <dbReference type="SAM" id="SignalP"/>
    </source>
</evidence>
<feature type="coiled-coil region" evidence="14">
    <location>
        <begin position="63"/>
        <end position="111"/>
    </location>
</feature>
<evidence type="ECO:0000256" key="11">
    <source>
        <dbReference type="ARBA" id="ARBA00025614"/>
    </source>
</evidence>
<gene>
    <name evidence="17" type="ORF">X474_00405</name>
</gene>
<evidence type="ECO:0000256" key="7">
    <source>
        <dbReference type="ARBA" id="ARBA00023065"/>
    </source>
</evidence>
<dbReference type="InParanoid" id="A0A0D2K3B3"/>
<comment type="function">
    <text evidence="11">Component of the F(0) channel, it forms part of the peripheral stalk, linking F(1) to F(0). The b'-subunit is a diverged and duplicated form of b found in plants and photosynthetic bacteria.</text>
</comment>
<comment type="function">
    <text evidence="10">F(1)F(0) ATP synthase produces ATP from ADP in the presence of a proton or sodium gradient. F-type ATPases consist of two structural domains, F(1) containing the extramembraneous catalytic core and F(0) containing the membrane proton channel, linked together by a central stalk and a peripheral stalk. During catalysis, ATP synthesis in the catalytic domain of F(1) is coupled via a rotary mechanism of the central stalk subunits to proton translocation.</text>
</comment>
<dbReference type="AlphaFoldDB" id="A0A0D2K3B3"/>
<keyword evidence="14" id="KW-0175">Coiled coil</keyword>
<evidence type="ECO:0000256" key="1">
    <source>
        <dbReference type="ARBA" id="ARBA00005513"/>
    </source>
</evidence>
<keyword evidence="9" id="KW-0066">ATP synthesis</keyword>
<evidence type="ECO:0000256" key="14">
    <source>
        <dbReference type="SAM" id="Coils"/>
    </source>
</evidence>
<dbReference type="PANTHER" id="PTHR33445">
    <property type="entry name" value="ATP SYNTHASE SUBUNIT B', CHLOROPLASTIC"/>
    <property type="match status" value="1"/>
</dbReference>
<dbReference type="GO" id="GO:0015986">
    <property type="term" value="P:proton motive force-driven ATP synthesis"/>
    <property type="evidence" value="ECO:0007669"/>
    <property type="project" value="InterPro"/>
</dbReference>
<feature type="transmembrane region" description="Helical" evidence="15">
    <location>
        <begin position="35"/>
        <end position="55"/>
    </location>
</feature>
<keyword evidence="2 13" id="KW-0813">Transport</keyword>
<evidence type="ECO:0000256" key="15">
    <source>
        <dbReference type="SAM" id="Phobius"/>
    </source>
</evidence>
<dbReference type="PANTHER" id="PTHR33445:SF1">
    <property type="entry name" value="ATP SYNTHASE SUBUNIT B"/>
    <property type="match status" value="1"/>
</dbReference>
<dbReference type="GO" id="GO:0012505">
    <property type="term" value="C:endomembrane system"/>
    <property type="evidence" value="ECO:0007669"/>
    <property type="project" value="UniProtKB-SubCell"/>
</dbReference>
<proteinExistence type="inferred from homology"/>
<evidence type="ECO:0000256" key="12">
    <source>
        <dbReference type="ARBA" id="ARBA00037847"/>
    </source>
</evidence>
<sequence length="196" mass="22328">MKNTTVTLCMLVMGALVLVAEPALAAKMEPPSTFRIWWAYSWRILNFLILAFAIYKFGKQPLLDFLSGQKDTIQKELKELEEQKAKLIADKEALEAKTSQLAAELEDYQVKLEHVAQRERTELLEDAKRETGLIVERAGLWSEQLLREAKSELADEMLKEAADLATQKIRENINSKDQSLMLDQFKSQVSEQAKVA</sequence>
<keyword evidence="5 13" id="KW-0375">Hydrogen ion transport</keyword>
<dbReference type="GO" id="GO:0045259">
    <property type="term" value="C:proton-transporting ATP synthase complex"/>
    <property type="evidence" value="ECO:0007669"/>
    <property type="project" value="UniProtKB-KW"/>
</dbReference>
<dbReference type="GO" id="GO:0046961">
    <property type="term" value="F:proton-transporting ATPase activity, rotational mechanism"/>
    <property type="evidence" value="ECO:0007669"/>
    <property type="project" value="TreeGrafter"/>
</dbReference>
<keyword evidence="18" id="KW-1185">Reference proteome</keyword>
<keyword evidence="8 15" id="KW-0472">Membrane</keyword>
<dbReference type="Proteomes" id="UP000032233">
    <property type="component" value="Unassembled WGS sequence"/>
</dbReference>
<dbReference type="OrthoDB" id="5518640at2"/>
<evidence type="ECO:0000256" key="13">
    <source>
        <dbReference type="RuleBase" id="RU003848"/>
    </source>
</evidence>
<dbReference type="InterPro" id="IPR002146">
    <property type="entry name" value="ATP_synth_b/b'su_bac/chlpt"/>
</dbReference>
<dbReference type="STRING" id="1429043.X474_00405"/>
<dbReference type="InterPro" id="IPR050059">
    <property type="entry name" value="ATP_synthase_B_chain"/>
</dbReference>
<evidence type="ECO:0000256" key="4">
    <source>
        <dbReference type="ARBA" id="ARBA00022692"/>
    </source>
</evidence>
<evidence type="ECO:0000256" key="3">
    <source>
        <dbReference type="ARBA" id="ARBA00022547"/>
    </source>
</evidence>
<feature type="chain" id="PRO_5002245422" description="F-type ATPase subunit b" evidence="16">
    <location>
        <begin position="26"/>
        <end position="196"/>
    </location>
</feature>
<name>A0A0D2K3B3_9BACT</name>
<dbReference type="CDD" id="cd06503">
    <property type="entry name" value="ATP-synt_Fo_b"/>
    <property type="match status" value="1"/>
</dbReference>
<accession>A0A0D2K3B3</accession>